<dbReference type="AlphaFoldDB" id="A0A024K054"/>
<feature type="domain" description="PPE" evidence="3">
    <location>
        <begin position="14"/>
        <end position="176"/>
    </location>
</feature>
<evidence type="ECO:0000256" key="2">
    <source>
        <dbReference type="SAM" id="MobiDB-lite"/>
    </source>
</evidence>
<dbReference type="Pfam" id="PF00823">
    <property type="entry name" value="PPE"/>
    <property type="match status" value="1"/>
</dbReference>
<organism evidence="5">
    <name type="scientific">Mycobacterium triplex</name>
    <dbReference type="NCBI Taxonomy" id="47839"/>
    <lineage>
        <taxon>Bacteria</taxon>
        <taxon>Bacillati</taxon>
        <taxon>Actinomycetota</taxon>
        <taxon>Actinomycetes</taxon>
        <taxon>Mycobacteriales</taxon>
        <taxon>Mycobacteriaceae</taxon>
        <taxon>Mycobacterium</taxon>
        <taxon>Mycobacterium simiae complex</taxon>
    </lineage>
</organism>
<dbReference type="InterPro" id="IPR038332">
    <property type="entry name" value="PPE_sf"/>
</dbReference>
<feature type="region of interest" description="Disordered" evidence="2">
    <location>
        <begin position="412"/>
        <end position="444"/>
    </location>
</feature>
<dbReference type="InterPro" id="IPR043641">
    <property type="entry name" value="PPE-PPW_C"/>
</dbReference>
<reference evidence="5" key="1">
    <citation type="journal article" date="2014" name="Genome Announc.">
        <title>Draft Genome Sequence of Mycobacterium triplex DSM 44626.</title>
        <authorList>
            <person name="Sassi M."/>
            <person name="Croce O."/>
            <person name="Robert C."/>
            <person name="Raoult D."/>
            <person name="Drancourt M."/>
        </authorList>
    </citation>
    <scope>NUCLEOTIDE SEQUENCE [LARGE SCALE GENOMIC DNA]</scope>
    <source>
        <strain evidence="5">DSM 44626</strain>
    </source>
</reference>
<dbReference type="SUPFAM" id="SSF140459">
    <property type="entry name" value="PE/PPE dimer-like"/>
    <property type="match status" value="1"/>
</dbReference>
<dbReference type="Pfam" id="PF18878">
    <property type="entry name" value="PPE-PPW"/>
    <property type="match status" value="1"/>
</dbReference>
<feature type="region of interest" description="Disordered" evidence="2">
    <location>
        <begin position="356"/>
        <end position="381"/>
    </location>
</feature>
<accession>A0A024K054</accession>
<dbReference type="HOGENOM" id="CLU_000243_5_2_11"/>
<evidence type="ECO:0000313" key="5">
    <source>
        <dbReference type="EMBL" id="CDO89445.1"/>
    </source>
</evidence>
<proteinExistence type="inferred from homology"/>
<reference evidence="5" key="2">
    <citation type="submission" date="2014-04" db="EMBL/GenBank/DDBJ databases">
        <authorList>
            <person name="Urmite Genomes U."/>
        </authorList>
    </citation>
    <scope>NUCLEOTIDE SEQUENCE</scope>
    <source>
        <strain evidence="5">DSM 44626</strain>
    </source>
</reference>
<dbReference type="eggNOG" id="COG5651">
    <property type="taxonomic scope" value="Bacteria"/>
</dbReference>
<evidence type="ECO:0000259" key="3">
    <source>
        <dbReference type="Pfam" id="PF00823"/>
    </source>
</evidence>
<sequence length="507" mass="51372">MFGCAGLTLTSPIWMAFPPEVHSALLSSGPGPGPLTAAAGVWSSLSAEYDSAAGELTALLGATQAAAWEGPSAAQYVAAHAPYIASLQQAGIDSAAMAAQLETAAAAYTAALAAMPTLGELSANHAIHAALVATNFFGINTIPIAVNEADYARMWVQAATTMTVYQSVATSAVAAAPQTNPAPQIMNSGMGMGKDPTGPMGTQLPTNLEELLNDLFPFDPFSPTSPSVHPSLTMFIPRLEAMLANYAGNPAQLLETILYLGVQFVIHRTMYLIWLVLYDPFLIPSFLLSNPAYTLGLAAPLAAVPAGAASGLAGLAGLAGLPHPIAPGVAPAPVPLAPHLAPVVTPASPTMAIPAPPAASAPVPAPAPTSVHGAPPPAPPAPVTGAEGLSSAYLVGAFQFAAPSPSRAAVKSKKAAEVRSTETPAAAANPREPTGSRRRRGVDMPGRRYEYLEPNIDSELGAGTIGFAGAVNRTTGRQPAGLTTLADDSFGGAATVPMLPGSWDPPG</sequence>
<feature type="domain" description="PPE-PPW subfamily C-terminal" evidence="4">
    <location>
        <begin position="458"/>
        <end position="503"/>
    </location>
</feature>
<dbReference type="Proteomes" id="UP000028880">
    <property type="component" value="Unassembled WGS sequence"/>
</dbReference>
<dbReference type="PANTHER" id="PTHR46766">
    <property type="entry name" value="GLUTAMINE-RICH PROTEIN 2"/>
    <property type="match status" value="1"/>
</dbReference>
<evidence type="ECO:0000256" key="1">
    <source>
        <dbReference type="ARBA" id="ARBA00010652"/>
    </source>
</evidence>
<dbReference type="STRING" id="47839.BN973_03821"/>
<dbReference type="Gene3D" id="1.20.1260.20">
    <property type="entry name" value="PPE superfamily"/>
    <property type="match status" value="1"/>
</dbReference>
<dbReference type="InterPro" id="IPR000030">
    <property type="entry name" value="PPE_dom"/>
</dbReference>
<name>A0A024K054_9MYCO</name>
<gene>
    <name evidence="5" type="ORF">BN973_03821</name>
</gene>
<comment type="similarity">
    <text evidence="1">Belongs to the mycobacterial PPE family.</text>
</comment>
<evidence type="ECO:0000259" key="4">
    <source>
        <dbReference type="Pfam" id="PF18878"/>
    </source>
</evidence>
<protein>
    <submittedName>
        <fullName evidence="5">PPE family protein</fullName>
    </submittedName>
</protein>
<feature type="compositionally biased region" description="Pro residues" evidence="2">
    <location>
        <begin position="356"/>
        <end position="367"/>
    </location>
</feature>
<dbReference type="PANTHER" id="PTHR46766:SF1">
    <property type="entry name" value="GLUTAMINE-RICH PROTEIN 2"/>
    <property type="match status" value="1"/>
</dbReference>
<feature type="region of interest" description="Disordered" evidence="2">
    <location>
        <begin position="485"/>
        <end position="507"/>
    </location>
</feature>
<dbReference type="GO" id="GO:0052572">
    <property type="term" value="P:response to host immune response"/>
    <property type="evidence" value="ECO:0007669"/>
    <property type="project" value="TreeGrafter"/>
</dbReference>
<dbReference type="EMBL" id="HG964446">
    <property type="protein sequence ID" value="CDO89445.1"/>
    <property type="molecule type" value="Genomic_DNA"/>
</dbReference>